<dbReference type="OrthoDB" id="1518678at2"/>
<name>A0A495NX51_9FLAO</name>
<evidence type="ECO:0000313" key="3">
    <source>
        <dbReference type="Proteomes" id="UP000276282"/>
    </source>
</evidence>
<accession>A0A495NX51</accession>
<reference evidence="2 3" key="1">
    <citation type="submission" date="2018-10" db="EMBL/GenBank/DDBJ databases">
        <title>Genomic Encyclopedia of Archaeal and Bacterial Type Strains, Phase II (KMG-II): from individual species to whole genera.</title>
        <authorList>
            <person name="Goeker M."/>
        </authorList>
    </citation>
    <scope>NUCLEOTIDE SEQUENCE [LARGE SCALE GENOMIC DNA]</scope>
    <source>
        <strain evidence="2 3">DSM 19839</strain>
    </source>
</reference>
<dbReference type="AlphaFoldDB" id="A0A495NX51"/>
<evidence type="ECO:0000256" key="1">
    <source>
        <dbReference type="SAM" id="Phobius"/>
    </source>
</evidence>
<protein>
    <submittedName>
        <fullName evidence="2">Uncharacterized protein</fullName>
    </submittedName>
</protein>
<keyword evidence="3" id="KW-1185">Reference proteome</keyword>
<dbReference type="EMBL" id="RBLG01000007">
    <property type="protein sequence ID" value="RKS42663.1"/>
    <property type="molecule type" value="Genomic_DNA"/>
</dbReference>
<sequence>MTRSDKLDKILFVLLWVDKMELEQKPISKKITMLFINESSDLELEPWEMQSLKVELLDEGFMKISNDELRITKKGKKFITRQQGFKKLDLVEIQEDLIREKTIEKFKYDKFSFWFSILAIIISLLSLFLK</sequence>
<keyword evidence="1" id="KW-0472">Membrane</keyword>
<comment type="caution">
    <text evidence="2">The sequence shown here is derived from an EMBL/GenBank/DDBJ whole genome shotgun (WGS) entry which is preliminary data.</text>
</comment>
<keyword evidence="1" id="KW-1133">Transmembrane helix</keyword>
<keyword evidence="1" id="KW-0812">Transmembrane</keyword>
<proteinExistence type="predicted"/>
<dbReference type="RefSeq" id="WP_121346909.1">
    <property type="nucleotide sequence ID" value="NZ_RBLG01000007.1"/>
</dbReference>
<feature type="transmembrane region" description="Helical" evidence="1">
    <location>
        <begin position="111"/>
        <end position="129"/>
    </location>
</feature>
<gene>
    <name evidence="2" type="ORF">BC962_3120</name>
</gene>
<evidence type="ECO:0000313" key="2">
    <source>
        <dbReference type="EMBL" id="RKS42663.1"/>
    </source>
</evidence>
<dbReference type="Proteomes" id="UP000276282">
    <property type="component" value="Unassembled WGS sequence"/>
</dbReference>
<organism evidence="2 3">
    <name type="scientific">Gillisia mitskevichiae</name>
    <dbReference type="NCBI Taxonomy" id="270921"/>
    <lineage>
        <taxon>Bacteria</taxon>
        <taxon>Pseudomonadati</taxon>
        <taxon>Bacteroidota</taxon>
        <taxon>Flavobacteriia</taxon>
        <taxon>Flavobacteriales</taxon>
        <taxon>Flavobacteriaceae</taxon>
        <taxon>Gillisia</taxon>
    </lineage>
</organism>